<evidence type="ECO:0000313" key="8">
    <source>
        <dbReference type="EMBL" id="AYD39902.1"/>
    </source>
</evidence>
<dbReference type="SUPFAM" id="SSF141523">
    <property type="entry name" value="L,D-transpeptidase catalytic domain-like"/>
    <property type="match status" value="1"/>
</dbReference>
<evidence type="ECO:0000313" key="9">
    <source>
        <dbReference type="Proteomes" id="UP000266301"/>
    </source>
</evidence>
<dbReference type="AlphaFoldDB" id="A0A386H2H2"/>
<dbReference type="KEGG" id="cfer:D4Z93_04970"/>
<gene>
    <name evidence="8" type="ORF">D4Z93_04970</name>
</gene>
<name>A0A386H2H2_9CLOT</name>
<dbReference type="GO" id="GO:0009252">
    <property type="term" value="P:peptidoglycan biosynthetic process"/>
    <property type="evidence" value="ECO:0007669"/>
    <property type="project" value="UniProtKB-UniPathway"/>
</dbReference>
<evidence type="ECO:0000256" key="4">
    <source>
        <dbReference type="ARBA" id="ARBA00022984"/>
    </source>
</evidence>
<evidence type="ECO:0000256" key="3">
    <source>
        <dbReference type="ARBA" id="ARBA00022960"/>
    </source>
</evidence>
<dbReference type="Proteomes" id="UP000266301">
    <property type="component" value="Chromosome"/>
</dbReference>
<dbReference type="EMBL" id="CP032416">
    <property type="protein sequence ID" value="AYD39902.1"/>
    <property type="molecule type" value="Genomic_DNA"/>
</dbReference>
<reference evidence="8 9" key="1">
    <citation type="journal article" date="2019" name="Int. J. Syst. Evol. Microbiol.">
        <title>Clostridium fermenticellae sp. nov., isolated from the mud in a fermentation cellar for the production of the Chinese liquor, baijiu.</title>
        <authorList>
            <person name="Xu P.X."/>
            <person name="Chai L.J."/>
            <person name="Qiu T."/>
            <person name="Zhang X.J."/>
            <person name="Lu Z.M."/>
            <person name="Xiao C."/>
            <person name="Wang S.T."/>
            <person name="Shen C.H."/>
            <person name="Shi J.S."/>
            <person name="Xu Z.H."/>
        </authorList>
    </citation>
    <scope>NUCLEOTIDE SEQUENCE [LARGE SCALE GENOMIC DNA]</scope>
    <source>
        <strain evidence="8 9">JN500901</strain>
    </source>
</reference>
<evidence type="ECO:0000256" key="2">
    <source>
        <dbReference type="ARBA" id="ARBA00022679"/>
    </source>
</evidence>
<keyword evidence="4 6" id="KW-0573">Peptidoglycan synthesis</keyword>
<keyword evidence="9" id="KW-1185">Reference proteome</keyword>
<dbReference type="PANTHER" id="PTHR36699:SF1">
    <property type="entry name" value="L,D-TRANSPEPTIDASE YAFK-RELATED"/>
    <property type="match status" value="1"/>
</dbReference>
<protein>
    <recommendedName>
        <fullName evidence="7">L,D-TPase catalytic domain-containing protein</fullName>
    </recommendedName>
</protein>
<keyword evidence="3 6" id="KW-0133">Cell shape</keyword>
<evidence type="ECO:0000256" key="6">
    <source>
        <dbReference type="PROSITE-ProRule" id="PRU01373"/>
    </source>
</evidence>
<dbReference type="InterPro" id="IPR038063">
    <property type="entry name" value="Transpep_catalytic_dom"/>
</dbReference>
<keyword evidence="5 6" id="KW-0961">Cell wall biogenesis/degradation</keyword>
<evidence type="ECO:0000256" key="5">
    <source>
        <dbReference type="ARBA" id="ARBA00023316"/>
    </source>
</evidence>
<evidence type="ECO:0000256" key="1">
    <source>
        <dbReference type="ARBA" id="ARBA00004752"/>
    </source>
</evidence>
<dbReference type="UniPathway" id="UPA00219"/>
<dbReference type="RefSeq" id="WP_119970917.1">
    <property type="nucleotide sequence ID" value="NZ_CP032416.1"/>
</dbReference>
<organism evidence="8 9">
    <name type="scientific">Clostridium fermenticellae</name>
    <dbReference type="NCBI Taxonomy" id="2068654"/>
    <lineage>
        <taxon>Bacteria</taxon>
        <taxon>Bacillati</taxon>
        <taxon>Bacillota</taxon>
        <taxon>Clostridia</taxon>
        <taxon>Eubacteriales</taxon>
        <taxon>Clostridiaceae</taxon>
        <taxon>Clostridium</taxon>
    </lineage>
</organism>
<accession>A0A386H2H2</accession>
<dbReference type="PANTHER" id="PTHR36699">
    <property type="entry name" value="LD-TRANSPEPTIDASE"/>
    <property type="match status" value="1"/>
</dbReference>
<dbReference type="PROSITE" id="PS52029">
    <property type="entry name" value="LD_TPASE"/>
    <property type="match status" value="1"/>
</dbReference>
<dbReference type="OrthoDB" id="9809748at2"/>
<sequence length="224" mass="24793">MVRINKLSPIIFLIVGLMLIGSVSTISIKSYIKNKSVNAPSYNKAFSQSKNNLNKDGDSKGIFFKKPGKLPNRTLLKIYKKKKVLELYGDNKLIGVLGVSLGSSIDGKKEMQGDNKIPEGSYYVCYKTDKTKHTYFIGISYPNINDAKKGLEQGMINEKTFDRIKNSIDNKKQPPWNTALGGDVGIHGGKGTSSLTYGSIVLSNSDINILKNYVKLNTPVYIYP</sequence>
<feature type="domain" description="L,D-TPase catalytic" evidence="7">
    <location>
        <begin position="74"/>
        <end position="223"/>
    </location>
</feature>
<proteinExistence type="predicted"/>
<dbReference type="CDD" id="cd16913">
    <property type="entry name" value="YkuD_like"/>
    <property type="match status" value="1"/>
</dbReference>
<evidence type="ECO:0000259" key="7">
    <source>
        <dbReference type="PROSITE" id="PS52029"/>
    </source>
</evidence>
<dbReference type="Gene3D" id="2.40.440.10">
    <property type="entry name" value="L,D-transpeptidase catalytic domain-like"/>
    <property type="match status" value="1"/>
</dbReference>
<dbReference type="Pfam" id="PF03734">
    <property type="entry name" value="YkuD"/>
    <property type="match status" value="1"/>
</dbReference>
<dbReference type="GO" id="GO:0016740">
    <property type="term" value="F:transferase activity"/>
    <property type="evidence" value="ECO:0007669"/>
    <property type="project" value="UniProtKB-KW"/>
</dbReference>
<dbReference type="GO" id="GO:0008360">
    <property type="term" value="P:regulation of cell shape"/>
    <property type="evidence" value="ECO:0007669"/>
    <property type="project" value="UniProtKB-UniRule"/>
</dbReference>
<dbReference type="GO" id="GO:0071555">
    <property type="term" value="P:cell wall organization"/>
    <property type="evidence" value="ECO:0007669"/>
    <property type="project" value="UniProtKB-UniRule"/>
</dbReference>
<comment type="pathway">
    <text evidence="1 6">Cell wall biogenesis; peptidoglycan biosynthesis.</text>
</comment>
<keyword evidence="2" id="KW-0808">Transferase</keyword>
<comment type="caution">
    <text evidence="6">Lacks conserved residue(s) required for the propagation of feature annotation.</text>
</comment>
<dbReference type="InterPro" id="IPR005490">
    <property type="entry name" value="LD_TPept_cat_dom"/>
</dbReference>